<dbReference type="EMBL" id="NOVD01000004">
    <property type="protein sequence ID" value="PCK27819.1"/>
    <property type="molecule type" value="Genomic_DNA"/>
</dbReference>
<dbReference type="InterPro" id="IPR010982">
    <property type="entry name" value="Lambda_DNA-bd_dom_sf"/>
</dbReference>
<dbReference type="SUPFAM" id="SSF47413">
    <property type="entry name" value="lambda repressor-like DNA-binding domains"/>
    <property type="match status" value="1"/>
</dbReference>
<protein>
    <submittedName>
        <fullName evidence="1">Uncharacterized protein</fullName>
    </submittedName>
</protein>
<accession>A0A2A5JF25</accession>
<dbReference type="KEGG" id="rqi:C1M55_11905"/>
<sequence>MKTKQLEWRLDVIVNAELLSHYMTHRGETCRSLALKAGCSHQLIGFYKKGTRKHCPSARAKKIAQILDAPEKIVFTPEPSRVTRDGRLKASA</sequence>
<evidence type="ECO:0000313" key="1">
    <source>
        <dbReference type="EMBL" id="PCK27819.1"/>
    </source>
</evidence>
<proteinExistence type="predicted"/>
<dbReference type="Proteomes" id="UP000230886">
    <property type="component" value="Unassembled WGS sequence"/>
</dbReference>
<dbReference type="AlphaFoldDB" id="A0A2A5JF25"/>
<reference evidence="1 2" key="1">
    <citation type="submission" date="2017-07" db="EMBL/GenBank/DDBJ databases">
        <title>Draft sequence of Rhodococcus enclensis 23b-28.</title>
        <authorList>
            <person name="Besaury L."/>
            <person name="Sancelme M."/>
            <person name="Amato P."/>
            <person name="Lallement A."/>
            <person name="Delort A.-M."/>
        </authorList>
    </citation>
    <scope>NUCLEOTIDE SEQUENCE [LARGE SCALE GENOMIC DNA]</scope>
    <source>
        <strain evidence="1 2">23b-28</strain>
    </source>
</reference>
<gene>
    <name evidence="1" type="ORF">CHR55_10065</name>
</gene>
<name>A0A2A5JF25_RHOSG</name>
<organism evidence="1 2">
    <name type="scientific">Rhodococcus qingshengii</name>
    <dbReference type="NCBI Taxonomy" id="334542"/>
    <lineage>
        <taxon>Bacteria</taxon>
        <taxon>Bacillati</taxon>
        <taxon>Actinomycetota</taxon>
        <taxon>Actinomycetes</taxon>
        <taxon>Mycobacteriales</taxon>
        <taxon>Nocardiaceae</taxon>
        <taxon>Rhodococcus</taxon>
        <taxon>Rhodococcus erythropolis group</taxon>
    </lineage>
</organism>
<comment type="caution">
    <text evidence="1">The sequence shown here is derived from an EMBL/GenBank/DDBJ whole genome shotgun (WGS) entry which is preliminary data.</text>
</comment>
<dbReference type="RefSeq" id="WP_099697365.1">
    <property type="nucleotide sequence ID" value="NZ_CP025959.1"/>
</dbReference>
<evidence type="ECO:0000313" key="2">
    <source>
        <dbReference type="Proteomes" id="UP000230886"/>
    </source>
</evidence>
<dbReference type="GO" id="GO:0003677">
    <property type="term" value="F:DNA binding"/>
    <property type="evidence" value="ECO:0007669"/>
    <property type="project" value="InterPro"/>
</dbReference>